<evidence type="ECO:0008006" key="7">
    <source>
        <dbReference type="Google" id="ProtNLM"/>
    </source>
</evidence>
<evidence type="ECO:0000256" key="1">
    <source>
        <dbReference type="ARBA" id="ARBA00004141"/>
    </source>
</evidence>
<feature type="transmembrane region" description="Helical" evidence="5">
    <location>
        <begin position="119"/>
        <end position="140"/>
    </location>
</feature>
<feature type="transmembrane region" description="Helical" evidence="5">
    <location>
        <begin position="88"/>
        <end position="113"/>
    </location>
</feature>
<evidence type="ECO:0000256" key="4">
    <source>
        <dbReference type="ARBA" id="ARBA00023136"/>
    </source>
</evidence>
<keyword evidence="4 5" id="KW-0472">Membrane</keyword>
<dbReference type="Pfam" id="PF01027">
    <property type="entry name" value="Bax1-I"/>
    <property type="match status" value="1"/>
</dbReference>
<gene>
    <name evidence="6" type="ORF">METZ01_LOCUS389024</name>
</gene>
<evidence type="ECO:0000256" key="5">
    <source>
        <dbReference type="SAM" id="Phobius"/>
    </source>
</evidence>
<proteinExistence type="predicted"/>
<comment type="subcellular location">
    <subcellularLocation>
        <location evidence="1">Membrane</location>
        <topology evidence="1">Multi-pass membrane protein</topology>
    </subcellularLocation>
</comment>
<dbReference type="PANTHER" id="PTHR23291">
    <property type="entry name" value="BAX INHIBITOR-RELATED"/>
    <property type="match status" value="1"/>
</dbReference>
<dbReference type="PANTHER" id="PTHR23291:SF50">
    <property type="entry name" value="PROTEIN LIFEGUARD 4"/>
    <property type="match status" value="1"/>
</dbReference>
<accession>A0A382UPN0</accession>
<name>A0A382UPN0_9ZZZZ</name>
<evidence type="ECO:0000313" key="6">
    <source>
        <dbReference type="EMBL" id="SVD36170.1"/>
    </source>
</evidence>
<feature type="transmembrane region" description="Helical" evidence="5">
    <location>
        <begin position="59"/>
        <end position="76"/>
    </location>
</feature>
<feature type="transmembrane region" description="Helical" evidence="5">
    <location>
        <begin position="26"/>
        <end position="44"/>
    </location>
</feature>
<organism evidence="6">
    <name type="scientific">marine metagenome</name>
    <dbReference type="NCBI Taxonomy" id="408172"/>
    <lineage>
        <taxon>unclassified sequences</taxon>
        <taxon>metagenomes</taxon>
        <taxon>ecological metagenomes</taxon>
    </lineage>
</organism>
<sequence>MQEQTFSLSAADSPAAERAAFIRKTYAHLAGALLLFTGLEYYLVNAPFAKKLAMTMTGGYSWLIVLAAFMGVGYVADRLAHSQSSEGMQYLGLGLFVVAESIIFLPLLFMATFYSDPGLIPTAGLMTLLLVGGLTATVFITKKDFSFLGGILSIGFFVALGFIVCSMIFGFSLGLIFSSVMVLFAAGSVLYTTSNIMHHYHPKQHVAA</sequence>
<feature type="transmembrane region" description="Helical" evidence="5">
    <location>
        <begin position="147"/>
        <end position="169"/>
    </location>
</feature>
<keyword evidence="3 5" id="KW-1133">Transmembrane helix</keyword>
<protein>
    <recommendedName>
        <fullName evidence="7">Permease</fullName>
    </recommendedName>
</protein>
<dbReference type="GO" id="GO:0005886">
    <property type="term" value="C:plasma membrane"/>
    <property type="evidence" value="ECO:0007669"/>
    <property type="project" value="TreeGrafter"/>
</dbReference>
<dbReference type="AlphaFoldDB" id="A0A382UPN0"/>
<dbReference type="InterPro" id="IPR006214">
    <property type="entry name" value="Bax_inhibitor_1-related"/>
</dbReference>
<evidence type="ECO:0000256" key="2">
    <source>
        <dbReference type="ARBA" id="ARBA00022692"/>
    </source>
</evidence>
<dbReference type="EMBL" id="UINC01145815">
    <property type="protein sequence ID" value="SVD36170.1"/>
    <property type="molecule type" value="Genomic_DNA"/>
</dbReference>
<reference evidence="6" key="1">
    <citation type="submission" date="2018-05" db="EMBL/GenBank/DDBJ databases">
        <authorList>
            <person name="Lanie J.A."/>
            <person name="Ng W.-L."/>
            <person name="Kazmierczak K.M."/>
            <person name="Andrzejewski T.M."/>
            <person name="Davidsen T.M."/>
            <person name="Wayne K.J."/>
            <person name="Tettelin H."/>
            <person name="Glass J.I."/>
            <person name="Rusch D."/>
            <person name="Podicherti R."/>
            <person name="Tsui H.-C.T."/>
            <person name="Winkler M.E."/>
        </authorList>
    </citation>
    <scope>NUCLEOTIDE SEQUENCE</scope>
</reference>
<feature type="non-terminal residue" evidence="6">
    <location>
        <position position="208"/>
    </location>
</feature>
<keyword evidence="2 5" id="KW-0812">Transmembrane</keyword>
<feature type="transmembrane region" description="Helical" evidence="5">
    <location>
        <begin position="175"/>
        <end position="193"/>
    </location>
</feature>
<evidence type="ECO:0000256" key="3">
    <source>
        <dbReference type="ARBA" id="ARBA00022989"/>
    </source>
</evidence>